<dbReference type="GO" id="GO:0030246">
    <property type="term" value="F:carbohydrate binding"/>
    <property type="evidence" value="ECO:0007669"/>
    <property type="project" value="InterPro"/>
</dbReference>
<dbReference type="GO" id="GO:0005975">
    <property type="term" value="P:carbohydrate metabolic process"/>
    <property type="evidence" value="ECO:0007669"/>
    <property type="project" value="InterPro"/>
</dbReference>
<feature type="domain" description="Glycoside hydrolase family 65 central catalytic" evidence="4">
    <location>
        <begin position="322"/>
        <end position="687"/>
    </location>
</feature>
<dbReference type="Gene3D" id="2.60.420.10">
    <property type="entry name" value="Maltose phosphorylase, domain 3"/>
    <property type="match status" value="1"/>
</dbReference>
<dbReference type="STRING" id="1401.BK123_10215"/>
<gene>
    <name evidence="7" type="ORF">BK123_10215</name>
</gene>
<dbReference type="Proteomes" id="UP000187074">
    <property type="component" value="Unassembled WGS sequence"/>
</dbReference>
<dbReference type="PANTHER" id="PTHR11051">
    <property type="entry name" value="GLYCOSYL HYDROLASE-RELATED"/>
    <property type="match status" value="1"/>
</dbReference>
<evidence type="ECO:0000259" key="5">
    <source>
        <dbReference type="Pfam" id="PF03633"/>
    </source>
</evidence>
<feature type="domain" description="Glycoside hydrolase family 65 N-terminal" evidence="6">
    <location>
        <begin position="13"/>
        <end position="266"/>
    </location>
</feature>
<dbReference type="Pfam" id="PF03636">
    <property type="entry name" value="Glyco_hydro_65N"/>
    <property type="match status" value="1"/>
</dbReference>
<dbReference type="GO" id="GO:0004553">
    <property type="term" value="F:hydrolase activity, hydrolyzing O-glycosyl compounds"/>
    <property type="evidence" value="ECO:0007669"/>
    <property type="project" value="TreeGrafter"/>
</dbReference>
<protein>
    <submittedName>
        <fullName evidence="7">Family 65 glycosyl hydrolase</fullName>
    </submittedName>
</protein>
<feature type="binding site" evidence="3">
    <location>
        <begin position="357"/>
        <end position="358"/>
    </location>
    <ligand>
        <name>substrate</name>
    </ligand>
</feature>
<dbReference type="EMBL" id="MRTF01000003">
    <property type="protein sequence ID" value="OME93621.1"/>
    <property type="molecule type" value="Genomic_DNA"/>
</dbReference>
<sequence>MKQYLKLDEWSIIEEGFDPHTHEISESIFSIGNGFMGQRANFEESYSGSSLQGSYMAGVYYPDKTRVGWWKNGYPEYFAKVLNSTNWIGIGIEIDGAPLDLAKSTVKDFVRELNMKEGFLSRSFTAVMEDGKELKVEAVRFVSIVRHEIGAIRYTVTPLNFAGELTITPYLDGDVKNKDSNYDEKFWLEVFKEAAQGSAALTVKTKKLDFHVTSAMSYAILKNGEKLELQAELVEKEKYAGNRVSVPVSEGEAITIYKYVANVTSRNHGFGELVDAARAVLEPAARTGFELLLKEQADAWGDKWKESDIVIEGDVAAQQAIRFNIFQLNQTYSGEDDRLNIGPKGFTGEKYGGSTYWDTEAYCLPFYLSTADASISRNLLIYRYKHLEKAKENAKKLGFAKGALYPMVTMNGEECHNEWEITFEEIHRNGAIAYAIYNYVNYTGDFSYFGQYGLEVLVEISRFWEERVNYVPAKDQYMMLGVTGPNEYENNVNNNWYTNRIASWTMEYTLDVLEYLKENENSRYAELTAKLALQDVETTKWQDIISKMYYPVDEELGVFLQQDGFLNKELVPVKQLDPAHLPLNQNWSWDRILRSVYIKQADVLQGLFFLGDQYDLATKKRNFDFYEPFTVHESSLSPCVHSILACELGYQEKAYEMYLRTARLDLDNYNNDTEDGCHTTSMAGTWMSVVHGFGGLRVKDGVLHLNPFIPGHWSSFSFKVMFRGSRLKVNVKGKETIIVNETDTPAVLNVNGKEYSISGFGEVTAAR</sequence>
<dbReference type="GO" id="GO:0016757">
    <property type="term" value="F:glycosyltransferase activity"/>
    <property type="evidence" value="ECO:0007669"/>
    <property type="project" value="UniProtKB-ARBA"/>
</dbReference>
<dbReference type="Gene3D" id="2.70.98.40">
    <property type="entry name" value="Glycoside hydrolase, family 65, N-terminal domain"/>
    <property type="match status" value="1"/>
</dbReference>
<evidence type="ECO:0000256" key="1">
    <source>
        <dbReference type="ARBA" id="ARBA00006768"/>
    </source>
</evidence>
<keyword evidence="7" id="KW-0378">Hydrolase</keyword>
<evidence type="ECO:0000259" key="4">
    <source>
        <dbReference type="Pfam" id="PF03632"/>
    </source>
</evidence>
<dbReference type="Pfam" id="PF03633">
    <property type="entry name" value="Glyco_hydro_65C"/>
    <property type="match status" value="1"/>
</dbReference>
<dbReference type="InterPro" id="IPR017045">
    <property type="entry name" value="Malt_Pase/Glycosyl_Hdrlase"/>
</dbReference>
<comment type="caution">
    <text evidence="7">The sequence shown here is derived from an EMBL/GenBank/DDBJ whole genome shotgun (WGS) entry which is preliminary data.</text>
</comment>
<dbReference type="RefSeq" id="WP_076322676.1">
    <property type="nucleotide sequence ID" value="NZ_MRTF01000003.1"/>
</dbReference>
<evidence type="ECO:0000259" key="6">
    <source>
        <dbReference type="Pfam" id="PF03636"/>
    </source>
</evidence>
<evidence type="ECO:0000256" key="3">
    <source>
        <dbReference type="PIRSR" id="PIRSR036289-51"/>
    </source>
</evidence>
<evidence type="ECO:0000313" key="7">
    <source>
        <dbReference type="EMBL" id="OME93621.1"/>
    </source>
</evidence>
<dbReference type="InterPro" id="IPR037018">
    <property type="entry name" value="GH65_N"/>
</dbReference>
<dbReference type="Gene3D" id="1.50.10.10">
    <property type="match status" value="1"/>
</dbReference>
<dbReference type="NCBIfam" id="NF010380">
    <property type="entry name" value="PRK13807.1"/>
    <property type="match status" value="1"/>
</dbReference>
<proteinExistence type="inferred from homology"/>
<organism evidence="7 8">
    <name type="scientific">Paenibacillus lautus</name>
    <name type="common">Bacillus lautus</name>
    <dbReference type="NCBI Taxonomy" id="1401"/>
    <lineage>
        <taxon>Bacteria</taxon>
        <taxon>Bacillati</taxon>
        <taxon>Bacillota</taxon>
        <taxon>Bacilli</taxon>
        <taxon>Bacillales</taxon>
        <taxon>Paenibacillaceae</taxon>
        <taxon>Paenibacillus</taxon>
    </lineage>
</organism>
<dbReference type="SUPFAM" id="SSF74650">
    <property type="entry name" value="Galactose mutarotase-like"/>
    <property type="match status" value="1"/>
</dbReference>
<dbReference type="OrthoDB" id="9758855at2"/>
<dbReference type="InterPro" id="IPR005196">
    <property type="entry name" value="Glyco_hydro_65_N"/>
</dbReference>
<feature type="binding site" evidence="3">
    <location>
        <begin position="599"/>
        <end position="600"/>
    </location>
    <ligand>
        <name>substrate</name>
    </ligand>
</feature>
<dbReference type="InterPro" id="IPR011013">
    <property type="entry name" value="Gal_mutarotase_sf_dom"/>
</dbReference>
<dbReference type="AlphaFoldDB" id="A0A1R1B3C7"/>
<reference evidence="7 8" key="1">
    <citation type="submission" date="2016-11" db="EMBL/GenBank/DDBJ databases">
        <title>Paenibacillus species isolates.</title>
        <authorList>
            <person name="Beno S.M."/>
        </authorList>
    </citation>
    <scope>NUCLEOTIDE SEQUENCE [LARGE SCALE GENOMIC DNA]</scope>
    <source>
        <strain evidence="7 8">FSL F4-0100</strain>
    </source>
</reference>
<dbReference type="InterPro" id="IPR005194">
    <property type="entry name" value="Glyco_hydro_65_C"/>
</dbReference>
<evidence type="ECO:0000313" key="8">
    <source>
        <dbReference type="Proteomes" id="UP000187074"/>
    </source>
</evidence>
<evidence type="ECO:0000256" key="2">
    <source>
        <dbReference type="PIRSR" id="PIRSR036289-50"/>
    </source>
</evidence>
<accession>A0A1R1B3C7</accession>
<comment type="similarity">
    <text evidence="1">Belongs to the glycosyl hydrolase 65 family.</text>
</comment>
<dbReference type="InterPro" id="IPR012341">
    <property type="entry name" value="6hp_glycosidase-like_sf"/>
</dbReference>
<dbReference type="Pfam" id="PF03632">
    <property type="entry name" value="Glyco_hydro_65m"/>
    <property type="match status" value="1"/>
</dbReference>
<feature type="domain" description="Glycoside hydrolase family 65 C-terminal" evidence="5">
    <location>
        <begin position="696"/>
        <end position="756"/>
    </location>
</feature>
<dbReference type="PANTHER" id="PTHR11051:SF14">
    <property type="entry name" value="MALTOSE PHOSPHORYLASE"/>
    <property type="match status" value="1"/>
</dbReference>
<feature type="active site" description="Proton donor" evidence="2">
    <location>
        <position position="487"/>
    </location>
</feature>
<dbReference type="InterPro" id="IPR005195">
    <property type="entry name" value="Glyco_hydro_65_M"/>
</dbReference>
<name>A0A1R1B3C7_PAELA</name>
<dbReference type="PIRSF" id="PIRSF036289">
    <property type="entry name" value="Glycosyl_hydrolase_malt_phosph"/>
    <property type="match status" value="1"/>
</dbReference>
<dbReference type="InterPro" id="IPR008928">
    <property type="entry name" value="6-hairpin_glycosidase_sf"/>
</dbReference>
<dbReference type="SUPFAM" id="SSF48208">
    <property type="entry name" value="Six-hairpin glycosidases"/>
    <property type="match status" value="1"/>
</dbReference>